<dbReference type="InterPro" id="IPR009057">
    <property type="entry name" value="Homeodomain-like_sf"/>
</dbReference>
<organism evidence="5 6">
    <name type="scientific">Nonomuraea angiospora</name>
    <dbReference type="NCBI Taxonomy" id="46172"/>
    <lineage>
        <taxon>Bacteria</taxon>
        <taxon>Bacillati</taxon>
        <taxon>Actinomycetota</taxon>
        <taxon>Actinomycetes</taxon>
        <taxon>Streptosporangiales</taxon>
        <taxon>Streptosporangiaceae</taxon>
        <taxon>Nonomuraea</taxon>
    </lineage>
</organism>
<accession>A0ABR9LYA8</accession>
<dbReference type="InterPro" id="IPR011051">
    <property type="entry name" value="RmlC_Cupin_sf"/>
</dbReference>
<evidence type="ECO:0000259" key="4">
    <source>
        <dbReference type="PROSITE" id="PS01124"/>
    </source>
</evidence>
<dbReference type="InterPro" id="IPR050204">
    <property type="entry name" value="AraC_XylS_family_regulators"/>
</dbReference>
<keyword evidence="3" id="KW-0804">Transcription</keyword>
<dbReference type="Gene3D" id="1.10.10.60">
    <property type="entry name" value="Homeodomain-like"/>
    <property type="match status" value="1"/>
</dbReference>
<dbReference type="InterPro" id="IPR018060">
    <property type="entry name" value="HTH_AraC"/>
</dbReference>
<keyword evidence="2" id="KW-0238">DNA-binding</keyword>
<dbReference type="SUPFAM" id="SSF51182">
    <property type="entry name" value="RmlC-like cupins"/>
    <property type="match status" value="1"/>
</dbReference>
<evidence type="ECO:0000256" key="2">
    <source>
        <dbReference type="ARBA" id="ARBA00023125"/>
    </source>
</evidence>
<evidence type="ECO:0000313" key="6">
    <source>
        <dbReference type="Proteomes" id="UP000633509"/>
    </source>
</evidence>
<dbReference type="PANTHER" id="PTHR46796">
    <property type="entry name" value="HTH-TYPE TRANSCRIPTIONAL ACTIVATOR RHAS-RELATED"/>
    <property type="match status" value="1"/>
</dbReference>
<gene>
    <name evidence="5" type="ORF">H4W80_003877</name>
</gene>
<proteinExistence type="predicted"/>
<feature type="domain" description="HTH araC/xylS-type" evidence="4">
    <location>
        <begin position="137"/>
        <end position="234"/>
    </location>
</feature>
<dbReference type="PROSITE" id="PS01124">
    <property type="entry name" value="HTH_ARAC_FAMILY_2"/>
    <property type="match status" value="1"/>
</dbReference>
<evidence type="ECO:0000256" key="1">
    <source>
        <dbReference type="ARBA" id="ARBA00023015"/>
    </source>
</evidence>
<keyword evidence="1" id="KW-0805">Transcription regulation</keyword>
<dbReference type="Proteomes" id="UP000633509">
    <property type="component" value="Unassembled WGS sequence"/>
</dbReference>
<keyword evidence="6" id="KW-1185">Reference proteome</keyword>
<protein>
    <submittedName>
        <fullName evidence="5">AraC-like DNA-binding protein</fullName>
    </submittedName>
</protein>
<reference evidence="5 6" key="1">
    <citation type="submission" date="2020-10" db="EMBL/GenBank/DDBJ databases">
        <title>Sequencing the genomes of 1000 actinobacteria strains.</title>
        <authorList>
            <person name="Klenk H.-P."/>
        </authorList>
    </citation>
    <scope>NUCLEOTIDE SEQUENCE [LARGE SCALE GENOMIC DNA]</scope>
    <source>
        <strain evidence="5 6">DSM 43173</strain>
    </source>
</reference>
<dbReference type="Pfam" id="PF12833">
    <property type="entry name" value="HTH_18"/>
    <property type="match status" value="1"/>
</dbReference>
<evidence type="ECO:0000256" key="3">
    <source>
        <dbReference type="ARBA" id="ARBA00023163"/>
    </source>
</evidence>
<dbReference type="EMBL" id="JADBEK010000001">
    <property type="protein sequence ID" value="MBE1585619.1"/>
    <property type="molecule type" value="Genomic_DNA"/>
</dbReference>
<dbReference type="PANTHER" id="PTHR46796:SF15">
    <property type="entry name" value="BLL1074 PROTEIN"/>
    <property type="match status" value="1"/>
</dbReference>
<name>A0ABR9LYA8_9ACTN</name>
<dbReference type="RefSeq" id="WP_192786332.1">
    <property type="nucleotide sequence ID" value="NZ_JADBEK010000001.1"/>
</dbReference>
<sequence>MRDAGSWTGTVRLRPGALVFVGKLGSAHAHTHAAVQLLVVGSGRVIVTDESGGERNVATAAISPGVQHAVRAESAFGAAIYLDPASRGTGVSAQDPMAGWESKAALLLSVPLDEEFPETALTLLTSPPAADPDPSLRRAVDLVDQGTAGPLRLADVAAQVGLSPSRLRHLFSERLGLPFTAYVRWARLRAAMEAVQAGGSLTEAAHLAGFTDSSHLTRVTHAMFGLPPSAAARGLRWE</sequence>
<dbReference type="SMART" id="SM00342">
    <property type="entry name" value="HTH_ARAC"/>
    <property type="match status" value="1"/>
</dbReference>
<dbReference type="SUPFAM" id="SSF46689">
    <property type="entry name" value="Homeodomain-like"/>
    <property type="match status" value="1"/>
</dbReference>
<comment type="caution">
    <text evidence="5">The sequence shown here is derived from an EMBL/GenBank/DDBJ whole genome shotgun (WGS) entry which is preliminary data.</text>
</comment>
<evidence type="ECO:0000313" key="5">
    <source>
        <dbReference type="EMBL" id="MBE1585619.1"/>
    </source>
</evidence>